<reference evidence="1 2" key="1">
    <citation type="journal article" date="2017" name="Curr. Biol.">
        <title>The Evolution of Venom by Co-option of Single-Copy Genes.</title>
        <authorList>
            <person name="Martinson E.O."/>
            <person name="Mrinalini"/>
            <person name="Kelkar Y.D."/>
            <person name="Chang C.H."/>
            <person name="Werren J.H."/>
        </authorList>
    </citation>
    <scope>NUCLEOTIDE SEQUENCE [LARGE SCALE GENOMIC DNA]</scope>
    <source>
        <strain evidence="1 2">Alberta</strain>
        <tissue evidence="1">Whole body</tissue>
    </source>
</reference>
<name>A0A232FL22_9HYME</name>
<organism evidence="1 2">
    <name type="scientific">Trichomalopsis sarcophagae</name>
    <dbReference type="NCBI Taxonomy" id="543379"/>
    <lineage>
        <taxon>Eukaryota</taxon>
        <taxon>Metazoa</taxon>
        <taxon>Ecdysozoa</taxon>
        <taxon>Arthropoda</taxon>
        <taxon>Hexapoda</taxon>
        <taxon>Insecta</taxon>
        <taxon>Pterygota</taxon>
        <taxon>Neoptera</taxon>
        <taxon>Endopterygota</taxon>
        <taxon>Hymenoptera</taxon>
        <taxon>Apocrita</taxon>
        <taxon>Proctotrupomorpha</taxon>
        <taxon>Chalcidoidea</taxon>
        <taxon>Pteromalidae</taxon>
        <taxon>Pteromalinae</taxon>
        <taxon>Trichomalopsis</taxon>
    </lineage>
</organism>
<dbReference type="Proteomes" id="UP000215335">
    <property type="component" value="Unassembled WGS sequence"/>
</dbReference>
<dbReference type="EMBL" id="NNAY01000076">
    <property type="protein sequence ID" value="OXU31210.1"/>
    <property type="molecule type" value="Genomic_DNA"/>
</dbReference>
<comment type="caution">
    <text evidence="1">The sequence shown here is derived from an EMBL/GenBank/DDBJ whole genome shotgun (WGS) entry which is preliminary data.</text>
</comment>
<gene>
    <name evidence="1" type="ORF">TSAR_007784</name>
</gene>
<sequence length="23" mass="2644">MRVNKIKLGSVIDKMLKLIETDV</sequence>
<protein>
    <submittedName>
        <fullName evidence="1">Uncharacterized protein</fullName>
    </submittedName>
</protein>
<proteinExistence type="predicted"/>
<keyword evidence="2" id="KW-1185">Reference proteome</keyword>
<evidence type="ECO:0000313" key="2">
    <source>
        <dbReference type="Proteomes" id="UP000215335"/>
    </source>
</evidence>
<dbReference type="AlphaFoldDB" id="A0A232FL22"/>
<evidence type="ECO:0000313" key="1">
    <source>
        <dbReference type="EMBL" id="OXU31210.1"/>
    </source>
</evidence>
<accession>A0A232FL22</accession>